<dbReference type="AlphaFoldDB" id="A0A6I6UUV8"/>
<gene>
    <name evidence="1" type="ORF">FHE72_17370</name>
</gene>
<dbReference type="KEGG" id="bvq:FHE72_17370"/>
<dbReference type="EMBL" id="CP047394">
    <property type="protein sequence ID" value="QHE62596.1"/>
    <property type="molecule type" value="Genomic_DNA"/>
</dbReference>
<name>A0A6I6UUV8_9BACI</name>
<evidence type="ECO:0000313" key="1">
    <source>
        <dbReference type="EMBL" id="QHE62596.1"/>
    </source>
</evidence>
<sequence>MMINFKVSTPVIFDAMMLITSCENNIIDEWVSYFEKALIHKEVFEELKTEAVKNKVQSLVNNGAFEIVDDDYQVTLKDSASITLYQSCDRELQSRLDVNKGRDHGEYKTLLYAKFKDVSIFSTQEVAVWNLYTQSKNFKDIEFLTFQDLAFLMIRNGGVKEIRKIGKAIYKKVTNLGNYPLQDFLQFADSLNPMIIPPPQEFIPSFIKFKINQDSQ</sequence>
<dbReference type="Proteomes" id="UP000465062">
    <property type="component" value="Chromosome"/>
</dbReference>
<dbReference type="RefSeq" id="WP_159362494.1">
    <property type="nucleotide sequence ID" value="NZ_CP047394.1"/>
</dbReference>
<accession>A0A6I6UUV8</accession>
<reference evidence="1 2" key="1">
    <citation type="submission" date="2019-06" db="EMBL/GenBank/DDBJ databases">
        <title>An operon consisting of a P-type ATPase gene and a transcriptional regular gene given the different cadmium resistance in Bacillus vietamensis 151-6 and Bacillus marisflavi 151-25.</title>
        <authorList>
            <person name="Yu X."/>
        </authorList>
    </citation>
    <scope>NUCLEOTIDE SEQUENCE [LARGE SCALE GENOMIC DNA]</scope>
    <source>
        <strain evidence="1 2">151-6</strain>
    </source>
</reference>
<proteinExistence type="predicted"/>
<organism evidence="1 2">
    <name type="scientific">Rossellomorea vietnamensis</name>
    <dbReference type="NCBI Taxonomy" id="218284"/>
    <lineage>
        <taxon>Bacteria</taxon>
        <taxon>Bacillati</taxon>
        <taxon>Bacillota</taxon>
        <taxon>Bacilli</taxon>
        <taxon>Bacillales</taxon>
        <taxon>Bacillaceae</taxon>
        <taxon>Rossellomorea</taxon>
    </lineage>
</organism>
<protein>
    <submittedName>
        <fullName evidence="1">Uncharacterized protein</fullName>
    </submittedName>
</protein>
<evidence type="ECO:0000313" key="2">
    <source>
        <dbReference type="Proteomes" id="UP000465062"/>
    </source>
</evidence>